<evidence type="ECO:0000256" key="3">
    <source>
        <dbReference type="ARBA" id="ARBA00008085"/>
    </source>
</evidence>
<evidence type="ECO:0000256" key="4">
    <source>
        <dbReference type="ARBA" id="ARBA00022563"/>
    </source>
</evidence>
<comment type="subunit">
    <text evidence="6">Homopolymer.</text>
</comment>
<keyword evidence="6" id="KW-0342">GTP-binding</keyword>
<dbReference type="PANTHER" id="PTHR11109:SF7">
    <property type="entry name" value="GTP CYCLOHYDROLASE 1"/>
    <property type="match status" value="1"/>
</dbReference>
<dbReference type="GO" id="GO:0003934">
    <property type="term" value="F:GTP cyclohydrolase I activity"/>
    <property type="evidence" value="ECO:0007669"/>
    <property type="project" value="UniProtKB-UniRule"/>
</dbReference>
<dbReference type="InterPro" id="IPR018234">
    <property type="entry name" value="GTP_CycHdrlase_I_CS"/>
</dbReference>
<feature type="binding site" evidence="6">
    <location>
        <position position="154"/>
    </location>
    <ligand>
        <name>Zn(2+)</name>
        <dbReference type="ChEBI" id="CHEBI:29105"/>
    </ligand>
</feature>
<dbReference type="GO" id="GO:0046654">
    <property type="term" value="P:tetrahydrofolate biosynthetic process"/>
    <property type="evidence" value="ECO:0007669"/>
    <property type="project" value="UniProtKB-UniRule"/>
</dbReference>
<dbReference type="AlphaFoldDB" id="A0A4S2F5L7"/>
<dbReference type="EC" id="3.5.4.16" evidence="6"/>
<evidence type="ECO:0000259" key="7">
    <source>
        <dbReference type="Pfam" id="PF01227"/>
    </source>
</evidence>
<dbReference type="Proteomes" id="UP000310263">
    <property type="component" value="Unassembled WGS sequence"/>
</dbReference>
<keyword evidence="4 6" id="KW-0554">One-carbon metabolism</keyword>
<dbReference type="Pfam" id="PF01227">
    <property type="entry name" value="GTP_cyclohydroI"/>
    <property type="match status" value="1"/>
</dbReference>
<comment type="catalytic activity">
    <reaction evidence="1 6">
        <text>GTP + H2O = 7,8-dihydroneopterin 3'-triphosphate + formate + H(+)</text>
        <dbReference type="Rhea" id="RHEA:17473"/>
        <dbReference type="ChEBI" id="CHEBI:15377"/>
        <dbReference type="ChEBI" id="CHEBI:15378"/>
        <dbReference type="ChEBI" id="CHEBI:15740"/>
        <dbReference type="ChEBI" id="CHEBI:37565"/>
        <dbReference type="ChEBI" id="CHEBI:58462"/>
        <dbReference type="EC" id="3.5.4.16"/>
    </reaction>
</comment>
<evidence type="ECO:0000313" key="8">
    <source>
        <dbReference type="EMBL" id="TGY62973.1"/>
    </source>
</evidence>
<dbReference type="HAMAP" id="MF_00223">
    <property type="entry name" value="FolE"/>
    <property type="match status" value="1"/>
</dbReference>
<feature type="domain" description="GTP cyclohydrolase I" evidence="7">
    <location>
        <begin position="12"/>
        <end position="190"/>
    </location>
</feature>
<evidence type="ECO:0000256" key="5">
    <source>
        <dbReference type="ARBA" id="ARBA00022801"/>
    </source>
</evidence>
<feature type="binding site" evidence="6">
    <location>
        <position position="84"/>
    </location>
    <ligand>
        <name>Zn(2+)</name>
        <dbReference type="ChEBI" id="CHEBI:29105"/>
    </ligand>
</feature>
<sequence length="196" mass="21481">MAAEHGMDRAKIEAGVRLMLEGMGEDPEREGLKDTPARVARAMEECCGGLGRDAKELFSVTFDAECHDVVIVRDIAFYSLCEHHLLPFFGVAHIAYIPGDDGRVCGISKLARAVELYARRPQLQERLCAQVADAIVENLEPRGVVVIMEAEHLCMTMRGVRKPGARTTTSAVRGCFAKNPTTRAEALKLIFDGTHA</sequence>
<keyword evidence="6" id="KW-0547">Nucleotide-binding</keyword>
<gene>
    <name evidence="6 8" type="primary">folE</name>
    <name evidence="8" type="ORF">E5334_00150</name>
</gene>
<dbReference type="EMBL" id="SRYE01000001">
    <property type="protein sequence ID" value="TGY62973.1"/>
    <property type="molecule type" value="Genomic_DNA"/>
</dbReference>
<dbReference type="GO" id="GO:0006730">
    <property type="term" value="P:one-carbon metabolic process"/>
    <property type="evidence" value="ECO:0007669"/>
    <property type="project" value="UniProtKB-UniRule"/>
</dbReference>
<accession>A0A4S2F5L7</accession>
<proteinExistence type="inferred from homology"/>
<dbReference type="UniPathway" id="UPA00848">
    <property type="reaction ID" value="UER00151"/>
</dbReference>
<dbReference type="FunFam" id="3.30.1130.10:FF:000001">
    <property type="entry name" value="GTP cyclohydrolase 1"/>
    <property type="match status" value="1"/>
</dbReference>
<dbReference type="GO" id="GO:0005737">
    <property type="term" value="C:cytoplasm"/>
    <property type="evidence" value="ECO:0007669"/>
    <property type="project" value="TreeGrafter"/>
</dbReference>
<evidence type="ECO:0000256" key="1">
    <source>
        <dbReference type="ARBA" id="ARBA00001052"/>
    </source>
</evidence>
<feature type="binding site" evidence="6">
    <location>
        <position position="81"/>
    </location>
    <ligand>
        <name>Zn(2+)</name>
        <dbReference type="ChEBI" id="CHEBI:29105"/>
    </ligand>
</feature>
<keyword evidence="5 6" id="KW-0378">Hydrolase</keyword>
<keyword evidence="9" id="KW-1185">Reference proteome</keyword>
<organism evidence="8 9">
    <name type="scientific">Muricaecibacterium torontonense</name>
    <dbReference type="NCBI Taxonomy" id="3032871"/>
    <lineage>
        <taxon>Bacteria</taxon>
        <taxon>Bacillati</taxon>
        <taxon>Actinomycetota</taxon>
        <taxon>Coriobacteriia</taxon>
        <taxon>Coriobacteriales</taxon>
        <taxon>Atopobiaceae</taxon>
        <taxon>Muricaecibacterium</taxon>
    </lineage>
</organism>
<dbReference type="InterPro" id="IPR043133">
    <property type="entry name" value="GTP-CH-I_C/QueF"/>
</dbReference>
<dbReference type="Gene3D" id="3.30.1130.10">
    <property type="match status" value="1"/>
</dbReference>
<comment type="pathway">
    <text evidence="2 6">Cofactor biosynthesis; 7,8-dihydroneopterin triphosphate biosynthesis; 7,8-dihydroneopterin triphosphate from GTP: step 1/1.</text>
</comment>
<protein>
    <recommendedName>
        <fullName evidence="6">GTP cyclohydrolase 1</fullName>
        <ecNumber evidence="6">3.5.4.16</ecNumber>
    </recommendedName>
    <alternativeName>
        <fullName evidence="6">GTP cyclohydrolase I</fullName>
        <shortName evidence="6">GTP-CH-I</shortName>
    </alternativeName>
</protein>
<dbReference type="InterPro" id="IPR001474">
    <property type="entry name" value="GTP_CycHdrlase_I"/>
</dbReference>
<dbReference type="NCBIfam" id="NF006825">
    <property type="entry name" value="PRK09347.1-2"/>
    <property type="match status" value="1"/>
</dbReference>
<dbReference type="FunFam" id="1.10.286.10:FF:000001">
    <property type="entry name" value="GTP cyclohydrolase 1"/>
    <property type="match status" value="1"/>
</dbReference>
<dbReference type="GO" id="GO:0005525">
    <property type="term" value="F:GTP binding"/>
    <property type="evidence" value="ECO:0007669"/>
    <property type="project" value="UniProtKB-KW"/>
</dbReference>
<dbReference type="SUPFAM" id="SSF55620">
    <property type="entry name" value="Tetrahydrobiopterin biosynthesis enzymes-like"/>
    <property type="match status" value="1"/>
</dbReference>
<dbReference type="RefSeq" id="WP_136011601.1">
    <property type="nucleotide sequence ID" value="NZ_SRYE01000001.1"/>
</dbReference>
<dbReference type="InterPro" id="IPR020602">
    <property type="entry name" value="GTP_CycHdrlase_I_dom"/>
</dbReference>
<dbReference type="NCBIfam" id="TIGR00063">
    <property type="entry name" value="folE"/>
    <property type="match status" value="1"/>
</dbReference>
<dbReference type="GO" id="GO:0008270">
    <property type="term" value="F:zinc ion binding"/>
    <property type="evidence" value="ECO:0007669"/>
    <property type="project" value="UniProtKB-UniRule"/>
</dbReference>
<dbReference type="Gene3D" id="1.10.286.10">
    <property type="match status" value="1"/>
</dbReference>
<evidence type="ECO:0000256" key="6">
    <source>
        <dbReference type="HAMAP-Rule" id="MF_00223"/>
    </source>
</evidence>
<keyword evidence="6" id="KW-0862">Zinc</keyword>
<reference evidence="8 9" key="1">
    <citation type="submission" date="2019-04" db="EMBL/GenBank/DDBJ databases">
        <title>Microbes associate with the intestines of laboratory mice.</title>
        <authorList>
            <person name="Navarre W."/>
            <person name="Wong E."/>
            <person name="Huang K."/>
            <person name="Tropini C."/>
            <person name="Ng K."/>
            <person name="Yu B."/>
        </authorList>
    </citation>
    <scope>NUCLEOTIDE SEQUENCE [LARGE SCALE GENOMIC DNA]</scope>
    <source>
        <strain evidence="8 9">NM07_P-09</strain>
    </source>
</reference>
<dbReference type="OrthoDB" id="9801207at2"/>
<dbReference type="NCBIfam" id="NF006826">
    <property type="entry name" value="PRK09347.1-3"/>
    <property type="match status" value="1"/>
</dbReference>
<keyword evidence="6" id="KW-0479">Metal-binding</keyword>
<dbReference type="GO" id="GO:0006729">
    <property type="term" value="P:tetrahydrobiopterin biosynthetic process"/>
    <property type="evidence" value="ECO:0007669"/>
    <property type="project" value="TreeGrafter"/>
</dbReference>
<evidence type="ECO:0000313" key="9">
    <source>
        <dbReference type="Proteomes" id="UP000310263"/>
    </source>
</evidence>
<evidence type="ECO:0000256" key="2">
    <source>
        <dbReference type="ARBA" id="ARBA00005080"/>
    </source>
</evidence>
<dbReference type="InterPro" id="IPR043134">
    <property type="entry name" value="GTP-CH-I_N"/>
</dbReference>
<dbReference type="PANTHER" id="PTHR11109">
    <property type="entry name" value="GTP CYCLOHYDROLASE I"/>
    <property type="match status" value="1"/>
</dbReference>
<comment type="caution">
    <text evidence="8">The sequence shown here is derived from an EMBL/GenBank/DDBJ whole genome shotgun (WGS) entry which is preliminary data.</text>
</comment>
<name>A0A4S2F5L7_9ACTN</name>
<comment type="similarity">
    <text evidence="3 6">Belongs to the GTP cyclohydrolase I family.</text>
</comment>
<dbReference type="PROSITE" id="PS00859">
    <property type="entry name" value="GTP_CYCLOHYDROL_1_1"/>
    <property type="match status" value="1"/>
</dbReference>